<evidence type="ECO:0000313" key="2">
    <source>
        <dbReference type="EMBL" id="MBB4680323.1"/>
    </source>
</evidence>
<dbReference type="Proteomes" id="UP000533598">
    <property type="component" value="Unassembled WGS sequence"/>
</dbReference>
<dbReference type="InterPro" id="IPR011249">
    <property type="entry name" value="Metalloenz_LuxS/M16"/>
</dbReference>
<reference evidence="2 3" key="1">
    <citation type="submission" date="2020-08" db="EMBL/GenBank/DDBJ databases">
        <title>Sequencing the genomes of 1000 actinobacteria strains.</title>
        <authorList>
            <person name="Klenk H.-P."/>
        </authorList>
    </citation>
    <scope>NUCLEOTIDE SEQUENCE [LARGE SCALE GENOMIC DNA]</scope>
    <source>
        <strain evidence="2 3">DSM 44230</strain>
    </source>
</reference>
<dbReference type="SUPFAM" id="SSF63411">
    <property type="entry name" value="LuxS/MPP-like metallohydrolase"/>
    <property type="match status" value="2"/>
</dbReference>
<dbReference type="PANTHER" id="PTHR11851">
    <property type="entry name" value="METALLOPROTEASE"/>
    <property type="match status" value="1"/>
</dbReference>
<dbReference type="InterPro" id="IPR007863">
    <property type="entry name" value="Peptidase_M16_C"/>
</dbReference>
<dbReference type="GO" id="GO:0046872">
    <property type="term" value="F:metal ion binding"/>
    <property type="evidence" value="ECO:0007669"/>
    <property type="project" value="InterPro"/>
</dbReference>
<dbReference type="RefSeq" id="WP_185006042.1">
    <property type="nucleotide sequence ID" value="NZ_BAAAUI010000009.1"/>
</dbReference>
<name>A0A7W7CFN9_9PSEU</name>
<protein>
    <submittedName>
        <fullName evidence="2">Putative Zn-dependent peptidase</fullName>
    </submittedName>
</protein>
<dbReference type="Pfam" id="PF05193">
    <property type="entry name" value="Peptidase_M16_C"/>
    <property type="match status" value="1"/>
</dbReference>
<evidence type="ECO:0000313" key="3">
    <source>
        <dbReference type="Proteomes" id="UP000533598"/>
    </source>
</evidence>
<keyword evidence="3" id="KW-1185">Reference proteome</keyword>
<dbReference type="InterPro" id="IPR050361">
    <property type="entry name" value="MPP/UQCRC_Complex"/>
</dbReference>
<accession>A0A7W7CFN9</accession>
<dbReference type="EMBL" id="JACHMH010000001">
    <property type="protein sequence ID" value="MBB4680323.1"/>
    <property type="molecule type" value="Genomic_DNA"/>
</dbReference>
<gene>
    <name evidence="2" type="ORF">HNR67_006441</name>
</gene>
<organism evidence="2 3">
    <name type="scientific">Crossiella cryophila</name>
    <dbReference type="NCBI Taxonomy" id="43355"/>
    <lineage>
        <taxon>Bacteria</taxon>
        <taxon>Bacillati</taxon>
        <taxon>Actinomycetota</taxon>
        <taxon>Actinomycetes</taxon>
        <taxon>Pseudonocardiales</taxon>
        <taxon>Pseudonocardiaceae</taxon>
        <taxon>Crossiella</taxon>
    </lineage>
</organism>
<feature type="domain" description="Peptidase M16 C-terminal" evidence="1">
    <location>
        <begin position="163"/>
        <end position="328"/>
    </location>
</feature>
<dbReference type="Gene3D" id="3.30.830.10">
    <property type="entry name" value="Metalloenzyme, LuxS/M16 peptidase-like"/>
    <property type="match status" value="2"/>
</dbReference>
<proteinExistence type="predicted"/>
<sequence>MSGLSTSEEIRLPNGLRLLTIPERRIPVAEVRLVIPFARVGPEAASLDLLAACLLTGARDRDRNAFAEAVADCGGRLDVLVGPEELTLSGSVLCTGLPQLLRLLHEVLVAPCYTAAELNHAWARAANTVPGPRTQAQRALLSQRFLNHPLATDPANARPPATTPEDLRRVHQAVLTPQEAVLVLAGSVGPAEIALATELFGCWQGPPTRYSVPPLRYRESTEITGEAGTGLILLAAPAVDSTDPRCAALDVANQVFGGLTSSRLMRRLRAELGLVYSATSTFQVSRGGSWLLLDTTGAPASVPRIVTEIRALLTGFTPTPDEFEQARQYAIGMTRLGVASLADLATAAAGYAVYGLSTRWLLTYPDQLHALTLAEVAAAAEEFLRPHCFTGVTA</sequence>
<dbReference type="AlphaFoldDB" id="A0A7W7CFN9"/>
<comment type="caution">
    <text evidence="2">The sequence shown here is derived from an EMBL/GenBank/DDBJ whole genome shotgun (WGS) entry which is preliminary data.</text>
</comment>
<evidence type="ECO:0000259" key="1">
    <source>
        <dbReference type="Pfam" id="PF05193"/>
    </source>
</evidence>